<dbReference type="AlphaFoldDB" id="G0N169"/>
<dbReference type="InterPro" id="IPR019422">
    <property type="entry name" value="7TM_GPCR_serpentine_rcpt_Srh"/>
</dbReference>
<feature type="transmembrane region" description="Helical" evidence="1">
    <location>
        <begin position="194"/>
        <end position="215"/>
    </location>
</feature>
<dbReference type="OrthoDB" id="5819469at2759"/>
<proteinExistence type="predicted"/>
<dbReference type="InParanoid" id="G0N169"/>
<accession>G0N169</accession>
<feature type="transmembrane region" description="Helical" evidence="1">
    <location>
        <begin position="12"/>
        <end position="38"/>
    </location>
</feature>
<feature type="transmembrane region" description="Helical" evidence="1">
    <location>
        <begin position="236"/>
        <end position="256"/>
    </location>
</feature>
<sequence length="332" mass="38660">MLNSSCLFEDPLYVISLHWLTSFISIPVYGIAFIVLFFKCPKYFNEYRNHVIVHIVSGPLQDFHLRVIWKLSIHLPWAALCSNGFLAEYAVHSFQIFIILLIFTGISIISMFIYRMEVATKNMENVYFQKIIIVLRYIFYAGVGVVLVFLVLVYPDLKRQKEYKVEMEQSRGEFPSYMWCDNCFFMQLDSRIFLYFYSLSYCCIMCAFTLAVLAATETLRALNSGNERLSARTRAIQMNFMFSLIVAFIALAFHFVASMTALNNEYLAPFLVLLIQDHGSVSTFTMIITNKLLRRATKRLFLLPENLLRRSEPRMFERKKKQNSGVHVLTAN</sequence>
<evidence type="ECO:0000313" key="2">
    <source>
        <dbReference type="EMBL" id="EGT49904.1"/>
    </source>
</evidence>
<keyword evidence="1" id="KW-1133">Transmembrane helix</keyword>
<feature type="transmembrane region" description="Helical" evidence="1">
    <location>
        <begin position="93"/>
        <end position="114"/>
    </location>
</feature>
<feature type="transmembrane region" description="Helical" evidence="1">
    <location>
        <begin position="268"/>
        <end position="289"/>
    </location>
</feature>
<dbReference type="OMA" id="DNCFFMQ"/>
<dbReference type="PANTHER" id="PTHR47405">
    <property type="entry name" value="SERPENTINE RECEPTOR, CLASS H-RELATED"/>
    <property type="match status" value="1"/>
</dbReference>
<keyword evidence="1" id="KW-0812">Transmembrane</keyword>
<name>G0N169_CAEBE</name>
<keyword evidence="3" id="KW-1185">Reference proteome</keyword>
<organism evidence="3">
    <name type="scientific">Caenorhabditis brenneri</name>
    <name type="common">Nematode worm</name>
    <dbReference type="NCBI Taxonomy" id="135651"/>
    <lineage>
        <taxon>Eukaryota</taxon>
        <taxon>Metazoa</taxon>
        <taxon>Ecdysozoa</taxon>
        <taxon>Nematoda</taxon>
        <taxon>Chromadorea</taxon>
        <taxon>Rhabditida</taxon>
        <taxon>Rhabditina</taxon>
        <taxon>Rhabditomorpha</taxon>
        <taxon>Rhabditoidea</taxon>
        <taxon>Rhabditidae</taxon>
        <taxon>Peloderinae</taxon>
        <taxon>Caenorhabditis</taxon>
    </lineage>
</organism>
<evidence type="ECO:0000313" key="3">
    <source>
        <dbReference type="Proteomes" id="UP000008068"/>
    </source>
</evidence>
<protein>
    <submittedName>
        <fullName evidence="2">Uncharacterized protein</fullName>
    </submittedName>
</protein>
<dbReference type="eggNOG" id="ENOG502THFX">
    <property type="taxonomic scope" value="Eukaryota"/>
</dbReference>
<keyword evidence="1" id="KW-0472">Membrane</keyword>
<feature type="transmembrane region" description="Helical" evidence="1">
    <location>
        <begin position="134"/>
        <end position="154"/>
    </location>
</feature>
<gene>
    <name evidence="2" type="ORF">CAEBREN_09144</name>
</gene>
<dbReference type="PANTHER" id="PTHR47405:SF4">
    <property type="entry name" value="SERPENTINE RECEPTOR, CLASS H"/>
    <property type="match status" value="1"/>
</dbReference>
<dbReference type="EMBL" id="GL379826">
    <property type="protein sequence ID" value="EGT49904.1"/>
    <property type="molecule type" value="Genomic_DNA"/>
</dbReference>
<dbReference type="Pfam" id="PF10318">
    <property type="entry name" value="7TM_GPCR_Srh"/>
    <property type="match status" value="1"/>
</dbReference>
<reference evidence="3" key="1">
    <citation type="submission" date="2011-07" db="EMBL/GenBank/DDBJ databases">
        <authorList>
            <consortium name="Caenorhabditis brenneri Sequencing and Analysis Consortium"/>
            <person name="Wilson R.K."/>
        </authorList>
    </citation>
    <scope>NUCLEOTIDE SEQUENCE [LARGE SCALE GENOMIC DNA]</scope>
    <source>
        <strain evidence="3">PB2801</strain>
    </source>
</reference>
<evidence type="ECO:0000256" key="1">
    <source>
        <dbReference type="SAM" id="Phobius"/>
    </source>
</evidence>
<dbReference type="Proteomes" id="UP000008068">
    <property type="component" value="Unassembled WGS sequence"/>
</dbReference>
<dbReference type="HOGENOM" id="CLU_047463_1_0_1"/>